<dbReference type="PIRSF" id="PIRSF006402">
    <property type="entry name" value="UCP006402_thioredoxin"/>
    <property type="match status" value="1"/>
</dbReference>
<evidence type="ECO:0000259" key="1">
    <source>
        <dbReference type="Pfam" id="PF03190"/>
    </source>
</evidence>
<dbReference type="SUPFAM" id="SSF48208">
    <property type="entry name" value="Six-hairpin glycosidases"/>
    <property type="match status" value="1"/>
</dbReference>
<keyword evidence="3" id="KW-1185">Reference proteome</keyword>
<dbReference type="InterPro" id="IPR036249">
    <property type="entry name" value="Thioredoxin-like_sf"/>
</dbReference>
<name>A0A4V2PH44_9GAMM</name>
<dbReference type="InterPro" id="IPR008928">
    <property type="entry name" value="6-hairpin_glycosidase_sf"/>
</dbReference>
<dbReference type="Pfam" id="PF03190">
    <property type="entry name" value="Thioredox_DsbH"/>
    <property type="match status" value="1"/>
</dbReference>
<sequence>MTRDTQYTNHLANETSPYLLQHVNNPVDWYPWGEEALDRARRENKPILLSIGYSACHWCHVMAHESFEDPATAEVMNRLFVNIKVDREERPDLDKIYQTAHSLLTQRNGGWPLTMFLDPENRIPFFGGTYFPPQPRHGLPAFTDLCEQITAFYRDKRSDLEQQNQSLIEFMRNMHRSESPSADAIDSMPLDVARQQLGGQFDKTFGGFGKAPKFPHPTSLERLLRHWSATGGKDTEALDMTLFTLDRMALGGMYDQAGGGFCRYSVDDQWMIPHFEKMLYDNGPLLSLYSEAWAATGNPLYQRIVAETAGWVQREMQAPEGGYYSSLDADSEGEEGKFYVWSQDELHALLEEDEYAVAAARYGFDRKPNFEGHWNPHVYESLESVAQKTGNDTARVQALLSSARNKLFNAREQRIRPGRDDKVLVSWNALMIKGMAQAARVFDEPGYFASSQRALDFIRTTLWSEGRLLATCMDGRAHLSAYLDDYVFLIDAILERLQVHWDSDEMAFALQLADVVLEHFADPEGGFWFTADDHEALIQRPKPLGDDAMPSGNAIAAKVFGRLGHLLGDTRYTDAAQGTLKAAWNHIQQGPYGHTGLLVAVEEYLNPPETLVIRPGNDKIIWQQAVGNNYAPRRMCFIIPDEATGLPGLLAERKPQDKGVAWLCQGTQCLPPINDPAQLGEQLDTTGDN</sequence>
<dbReference type="RefSeq" id="WP_132973912.1">
    <property type="nucleotide sequence ID" value="NZ_SMFX01000001.1"/>
</dbReference>
<gene>
    <name evidence="2" type="ORF">DFR30_2646</name>
</gene>
<reference evidence="2 3" key="1">
    <citation type="submission" date="2019-03" db="EMBL/GenBank/DDBJ databases">
        <title>Genomic Encyclopedia of Type Strains, Phase IV (KMG-IV): sequencing the most valuable type-strain genomes for metagenomic binning, comparative biology and taxonomic classification.</title>
        <authorList>
            <person name="Goeker M."/>
        </authorList>
    </citation>
    <scope>NUCLEOTIDE SEQUENCE [LARGE SCALE GENOMIC DNA]</scope>
    <source>
        <strain evidence="2 3">DSM 19610</strain>
    </source>
</reference>
<dbReference type="OrthoDB" id="9762614at2"/>
<dbReference type="Gene3D" id="3.40.30.10">
    <property type="entry name" value="Glutaredoxin"/>
    <property type="match status" value="1"/>
</dbReference>
<comment type="caution">
    <text evidence="2">The sequence shown here is derived from an EMBL/GenBank/DDBJ whole genome shotgun (WGS) entry which is preliminary data.</text>
</comment>
<evidence type="ECO:0000313" key="2">
    <source>
        <dbReference type="EMBL" id="TCK19336.1"/>
    </source>
</evidence>
<dbReference type="Proteomes" id="UP000295707">
    <property type="component" value="Unassembled WGS sequence"/>
</dbReference>
<dbReference type="PANTHER" id="PTHR42899">
    <property type="entry name" value="SPERMATOGENESIS-ASSOCIATED PROTEIN 20"/>
    <property type="match status" value="1"/>
</dbReference>
<dbReference type="SUPFAM" id="SSF52833">
    <property type="entry name" value="Thioredoxin-like"/>
    <property type="match status" value="1"/>
</dbReference>
<dbReference type="InterPro" id="IPR004879">
    <property type="entry name" value="Ssp411-like_TRX"/>
</dbReference>
<organism evidence="2 3">
    <name type="scientific">Thiogranum longum</name>
    <dbReference type="NCBI Taxonomy" id="1537524"/>
    <lineage>
        <taxon>Bacteria</taxon>
        <taxon>Pseudomonadati</taxon>
        <taxon>Pseudomonadota</taxon>
        <taxon>Gammaproteobacteria</taxon>
        <taxon>Chromatiales</taxon>
        <taxon>Ectothiorhodospiraceae</taxon>
        <taxon>Thiogranum</taxon>
    </lineage>
</organism>
<protein>
    <recommendedName>
        <fullName evidence="1">Spermatogenesis-associated protein 20-like TRX domain-containing protein</fullName>
    </recommendedName>
</protein>
<proteinExistence type="predicted"/>
<dbReference type="EMBL" id="SMFX01000001">
    <property type="protein sequence ID" value="TCK19336.1"/>
    <property type="molecule type" value="Genomic_DNA"/>
</dbReference>
<feature type="domain" description="Spermatogenesis-associated protein 20-like TRX" evidence="1">
    <location>
        <begin position="8"/>
        <end position="171"/>
    </location>
</feature>
<dbReference type="AlphaFoldDB" id="A0A4V2PH44"/>
<evidence type="ECO:0000313" key="3">
    <source>
        <dbReference type="Proteomes" id="UP000295707"/>
    </source>
</evidence>
<accession>A0A4V2PH44</accession>
<dbReference type="PANTHER" id="PTHR42899:SF1">
    <property type="entry name" value="SPERMATOGENESIS-ASSOCIATED PROTEIN 20"/>
    <property type="match status" value="1"/>
</dbReference>
<dbReference type="InterPro" id="IPR024705">
    <property type="entry name" value="Ssp411"/>
</dbReference>
<dbReference type="CDD" id="cd02955">
    <property type="entry name" value="SSP411"/>
    <property type="match status" value="1"/>
</dbReference>
<dbReference type="GO" id="GO:0005975">
    <property type="term" value="P:carbohydrate metabolic process"/>
    <property type="evidence" value="ECO:0007669"/>
    <property type="project" value="InterPro"/>
</dbReference>